<keyword evidence="1" id="KW-0788">Thiol protease</keyword>
<dbReference type="Gene3D" id="3.90.70.10">
    <property type="entry name" value="Cysteine proteinases"/>
    <property type="match status" value="1"/>
</dbReference>
<dbReference type="SUPFAM" id="SSF54001">
    <property type="entry name" value="Cysteine proteinases"/>
    <property type="match status" value="1"/>
</dbReference>
<dbReference type="InterPro" id="IPR001394">
    <property type="entry name" value="Peptidase_C19_UCH"/>
</dbReference>
<feature type="compositionally biased region" description="Basic and acidic residues" evidence="2">
    <location>
        <begin position="1"/>
        <end position="15"/>
    </location>
</feature>
<proteinExistence type="inferred from homology"/>
<dbReference type="GeneID" id="17296304"/>
<feature type="compositionally biased region" description="Polar residues" evidence="2">
    <location>
        <begin position="170"/>
        <end position="181"/>
    </location>
</feature>
<dbReference type="EC" id="3.4.19.12" evidence="1"/>
<dbReference type="Proteomes" id="UP000011087">
    <property type="component" value="Unassembled WGS sequence"/>
</dbReference>
<reference evidence="5" key="3">
    <citation type="submission" date="2015-06" db="UniProtKB">
        <authorList>
            <consortium name="EnsemblProtists"/>
        </authorList>
    </citation>
    <scope>IDENTIFICATION</scope>
</reference>
<feature type="compositionally biased region" description="Acidic residues" evidence="2">
    <location>
        <begin position="16"/>
        <end position="29"/>
    </location>
</feature>
<dbReference type="InterPro" id="IPR038765">
    <property type="entry name" value="Papain-like_cys_pep_sf"/>
</dbReference>
<dbReference type="InterPro" id="IPR050185">
    <property type="entry name" value="Ub_carboxyl-term_hydrolase"/>
</dbReference>
<dbReference type="InterPro" id="IPR028889">
    <property type="entry name" value="USP"/>
</dbReference>
<dbReference type="RefSeq" id="XP_005826559.1">
    <property type="nucleotide sequence ID" value="XM_005826502.1"/>
</dbReference>
<keyword evidence="1" id="KW-0645">Protease</keyword>
<name>L1IUK0_GUITC</name>
<evidence type="ECO:0000313" key="6">
    <source>
        <dbReference type="Proteomes" id="UP000011087"/>
    </source>
</evidence>
<feature type="domain" description="USP" evidence="3">
    <location>
        <begin position="58"/>
        <end position="394"/>
    </location>
</feature>
<organism evidence="4">
    <name type="scientific">Guillardia theta (strain CCMP2712)</name>
    <name type="common">Cryptophyte</name>
    <dbReference type="NCBI Taxonomy" id="905079"/>
    <lineage>
        <taxon>Eukaryota</taxon>
        <taxon>Cryptophyceae</taxon>
        <taxon>Pyrenomonadales</taxon>
        <taxon>Geminigeraceae</taxon>
        <taxon>Guillardia</taxon>
    </lineage>
</organism>
<evidence type="ECO:0000256" key="2">
    <source>
        <dbReference type="SAM" id="MobiDB-lite"/>
    </source>
</evidence>
<dbReference type="GO" id="GO:0006508">
    <property type="term" value="P:proteolysis"/>
    <property type="evidence" value="ECO:0007669"/>
    <property type="project" value="UniProtKB-KW"/>
</dbReference>
<dbReference type="PROSITE" id="PS00973">
    <property type="entry name" value="USP_2"/>
    <property type="match status" value="1"/>
</dbReference>
<evidence type="ECO:0000313" key="4">
    <source>
        <dbReference type="EMBL" id="EKX39579.1"/>
    </source>
</evidence>
<dbReference type="OrthoDB" id="21192at2759"/>
<evidence type="ECO:0000313" key="5">
    <source>
        <dbReference type="EnsemblProtists" id="EKX39579"/>
    </source>
</evidence>
<dbReference type="GO" id="GO:0016579">
    <property type="term" value="P:protein deubiquitination"/>
    <property type="evidence" value="ECO:0007669"/>
    <property type="project" value="InterPro"/>
</dbReference>
<feature type="region of interest" description="Disordered" evidence="2">
    <location>
        <begin position="167"/>
        <end position="191"/>
    </location>
</feature>
<reference evidence="4 6" key="1">
    <citation type="journal article" date="2012" name="Nature">
        <title>Algal genomes reveal evolutionary mosaicism and the fate of nucleomorphs.</title>
        <authorList>
            <consortium name="DOE Joint Genome Institute"/>
            <person name="Curtis B.A."/>
            <person name="Tanifuji G."/>
            <person name="Burki F."/>
            <person name="Gruber A."/>
            <person name="Irimia M."/>
            <person name="Maruyama S."/>
            <person name="Arias M.C."/>
            <person name="Ball S.G."/>
            <person name="Gile G.H."/>
            <person name="Hirakawa Y."/>
            <person name="Hopkins J.F."/>
            <person name="Kuo A."/>
            <person name="Rensing S.A."/>
            <person name="Schmutz J."/>
            <person name="Symeonidi A."/>
            <person name="Elias M."/>
            <person name="Eveleigh R.J."/>
            <person name="Herman E.K."/>
            <person name="Klute M.J."/>
            <person name="Nakayama T."/>
            <person name="Obornik M."/>
            <person name="Reyes-Prieto A."/>
            <person name="Armbrust E.V."/>
            <person name="Aves S.J."/>
            <person name="Beiko R.G."/>
            <person name="Coutinho P."/>
            <person name="Dacks J.B."/>
            <person name="Durnford D.G."/>
            <person name="Fast N.M."/>
            <person name="Green B.R."/>
            <person name="Grisdale C.J."/>
            <person name="Hempel F."/>
            <person name="Henrissat B."/>
            <person name="Hoppner M.P."/>
            <person name="Ishida K."/>
            <person name="Kim E."/>
            <person name="Koreny L."/>
            <person name="Kroth P.G."/>
            <person name="Liu Y."/>
            <person name="Malik S.B."/>
            <person name="Maier U.G."/>
            <person name="McRose D."/>
            <person name="Mock T."/>
            <person name="Neilson J.A."/>
            <person name="Onodera N.T."/>
            <person name="Poole A.M."/>
            <person name="Pritham E.J."/>
            <person name="Richards T.A."/>
            <person name="Rocap G."/>
            <person name="Roy S.W."/>
            <person name="Sarai C."/>
            <person name="Schaack S."/>
            <person name="Shirato S."/>
            <person name="Slamovits C.H."/>
            <person name="Spencer D.F."/>
            <person name="Suzuki S."/>
            <person name="Worden A.Z."/>
            <person name="Zauner S."/>
            <person name="Barry K."/>
            <person name="Bell C."/>
            <person name="Bharti A.K."/>
            <person name="Crow J.A."/>
            <person name="Grimwood J."/>
            <person name="Kramer R."/>
            <person name="Lindquist E."/>
            <person name="Lucas S."/>
            <person name="Salamov A."/>
            <person name="McFadden G.I."/>
            <person name="Lane C.E."/>
            <person name="Keeling P.J."/>
            <person name="Gray M.W."/>
            <person name="Grigoriev I.V."/>
            <person name="Archibald J.M."/>
        </authorList>
    </citation>
    <scope>NUCLEOTIDE SEQUENCE</scope>
    <source>
        <strain evidence="4 6">CCMP2712</strain>
    </source>
</reference>
<dbReference type="PROSITE" id="PS50235">
    <property type="entry name" value="USP_3"/>
    <property type="match status" value="1"/>
</dbReference>
<dbReference type="EnsemblProtists" id="EKX39579">
    <property type="protein sequence ID" value="EKX39579"/>
    <property type="gene ID" value="GUITHDRAFT_89035"/>
</dbReference>
<dbReference type="PROSITE" id="PS00972">
    <property type="entry name" value="USP_1"/>
    <property type="match status" value="1"/>
</dbReference>
<evidence type="ECO:0000259" key="3">
    <source>
        <dbReference type="PROSITE" id="PS50235"/>
    </source>
</evidence>
<dbReference type="HOGENOM" id="CLU_062837_0_0_1"/>
<dbReference type="PaxDb" id="55529-EKX39579"/>
<accession>L1IUK0</accession>
<dbReference type="PANTHER" id="PTHR21646:SF86">
    <property type="entry name" value="UBIQUITIN CARBOXYL-TERMINAL HYDROLASE"/>
    <property type="match status" value="1"/>
</dbReference>
<reference evidence="6" key="2">
    <citation type="submission" date="2012-11" db="EMBL/GenBank/DDBJ databases">
        <authorList>
            <person name="Kuo A."/>
            <person name="Curtis B.A."/>
            <person name="Tanifuji G."/>
            <person name="Burki F."/>
            <person name="Gruber A."/>
            <person name="Irimia M."/>
            <person name="Maruyama S."/>
            <person name="Arias M.C."/>
            <person name="Ball S.G."/>
            <person name="Gile G.H."/>
            <person name="Hirakawa Y."/>
            <person name="Hopkins J.F."/>
            <person name="Rensing S.A."/>
            <person name="Schmutz J."/>
            <person name="Symeonidi A."/>
            <person name="Elias M."/>
            <person name="Eveleigh R.J."/>
            <person name="Herman E.K."/>
            <person name="Klute M.J."/>
            <person name="Nakayama T."/>
            <person name="Obornik M."/>
            <person name="Reyes-Prieto A."/>
            <person name="Armbrust E.V."/>
            <person name="Aves S.J."/>
            <person name="Beiko R.G."/>
            <person name="Coutinho P."/>
            <person name="Dacks J.B."/>
            <person name="Durnford D.G."/>
            <person name="Fast N.M."/>
            <person name="Green B.R."/>
            <person name="Grisdale C."/>
            <person name="Hempe F."/>
            <person name="Henrissat B."/>
            <person name="Hoppner M.P."/>
            <person name="Ishida K.-I."/>
            <person name="Kim E."/>
            <person name="Koreny L."/>
            <person name="Kroth P.G."/>
            <person name="Liu Y."/>
            <person name="Malik S.-B."/>
            <person name="Maier U.G."/>
            <person name="McRose D."/>
            <person name="Mock T."/>
            <person name="Neilson J.A."/>
            <person name="Onodera N.T."/>
            <person name="Poole A.M."/>
            <person name="Pritham E.J."/>
            <person name="Richards T.A."/>
            <person name="Rocap G."/>
            <person name="Roy S.W."/>
            <person name="Sarai C."/>
            <person name="Schaack S."/>
            <person name="Shirato S."/>
            <person name="Slamovits C.H."/>
            <person name="Spencer D.F."/>
            <person name="Suzuki S."/>
            <person name="Worden A.Z."/>
            <person name="Zauner S."/>
            <person name="Barry K."/>
            <person name="Bell C."/>
            <person name="Bharti A.K."/>
            <person name="Crow J.A."/>
            <person name="Grimwood J."/>
            <person name="Kramer R."/>
            <person name="Lindquist E."/>
            <person name="Lucas S."/>
            <person name="Salamov A."/>
            <person name="McFadden G.I."/>
            <person name="Lane C.E."/>
            <person name="Keeling P.J."/>
            <person name="Gray M.W."/>
            <person name="Grigoriev I.V."/>
            <person name="Archibald J.M."/>
        </authorList>
    </citation>
    <scope>NUCLEOTIDE SEQUENCE</scope>
    <source>
        <strain evidence="6">CCMP2712</strain>
    </source>
</reference>
<dbReference type="EMBL" id="JH993038">
    <property type="protein sequence ID" value="EKX39579.1"/>
    <property type="molecule type" value="Genomic_DNA"/>
</dbReference>
<dbReference type="eggNOG" id="KOG1868">
    <property type="taxonomic scope" value="Eukaryota"/>
</dbReference>
<feature type="region of interest" description="Disordered" evidence="2">
    <location>
        <begin position="1"/>
        <end position="55"/>
    </location>
</feature>
<keyword evidence="6" id="KW-1185">Reference proteome</keyword>
<dbReference type="PANTHER" id="PTHR21646">
    <property type="entry name" value="UBIQUITIN CARBOXYL-TERMINAL HYDROLASE"/>
    <property type="match status" value="1"/>
</dbReference>
<dbReference type="InterPro" id="IPR018200">
    <property type="entry name" value="USP_CS"/>
</dbReference>
<dbReference type="AlphaFoldDB" id="L1IUK0"/>
<comment type="similarity">
    <text evidence="1">Belongs to the peptidase C19 family.</text>
</comment>
<keyword evidence="1" id="KW-0833">Ubl conjugation pathway</keyword>
<protein>
    <recommendedName>
        <fullName evidence="1">Ubiquitin carboxyl-terminal hydrolase</fullName>
        <ecNumber evidence="1">3.4.19.12</ecNumber>
    </recommendedName>
</protein>
<sequence length="406" mass="46247">MSSLRSDSRDKRVDSADEMEEDASEDEVESPGQDRSQSGNHQRDRRRNGCSRTLKGLSGLPNLGNTCYLNAPVQVLVHTPSFAGFFVDCADFIPPRLEVGNSRAITQRRMVHSLADIVYQVWDEGLKVASPHNFVRDVLDLNPDYRGLGQQDAQEFLRRTLDVLHEELQESTPSPENGNAESKSKETHRHEKRLHNSIVLDIFAGVLISEVKCNHCGKVSVTEEPVLDQSISIPSKKARQRLLSAHKNYRASDCLLQYYEPEHLTGNDKYKCEHCDQFRDCTKKLSLLKPPEVLTLHLKRFRYESLFGNNMGTKISEHIQFPIKGLDMRPFIKENAIYDLLAVIEHRGALHGGHYIAYIRNNSDGKWFEFNDSQVNTISGADVSCRNILNYSHFHLSLIFLSFLHT</sequence>
<evidence type="ECO:0000256" key="1">
    <source>
        <dbReference type="RuleBase" id="RU366025"/>
    </source>
</evidence>
<keyword evidence="1" id="KW-0378">Hydrolase</keyword>
<dbReference type="GO" id="GO:0004843">
    <property type="term" value="F:cysteine-type deubiquitinase activity"/>
    <property type="evidence" value="ECO:0007669"/>
    <property type="project" value="UniProtKB-UniRule"/>
</dbReference>
<dbReference type="STRING" id="905079.L1IUK0"/>
<dbReference type="Pfam" id="PF00443">
    <property type="entry name" value="UCH"/>
    <property type="match status" value="1"/>
</dbReference>
<dbReference type="KEGG" id="gtt:GUITHDRAFT_89035"/>
<dbReference type="OMA" id="ENVMPCF"/>
<gene>
    <name evidence="4" type="ORF">GUITHDRAFT_89035</name>
</gene>
<comment type="catalytic activity">
    <reaction evidence="1">
        <text>Thiol-dependent hydrolysis of ester, thioester, amide, peptide and isopeptide bonds formed by the C-terminal Gly of ubiquitin (a 76-residue protein attached to proteins as an intracellular targeting signal).</text>
        <dbReference type="EC" id="3.4.19.12"/>
    </reaction>
</comment>